<dbReference type="Proteomes" id="UP001235939">
    <property type="component" value="Chromosome 22"/>
</dbReference>
<dbReference type="InterPro" id="IPR000477">
    <property type="entry name" value="RT_dom"/>
</dbReference>
<feature type="region of interest" description="Disordered" evidence="1">
    <location>
        <begin position="3099"/>
        <end position="3125"/>
    </location>
</feature>
<dbReference type="Gene3D" id="3.30.420.10">
    <property type="entry name" value="Ribonuclease H-like superfamily/Ribonuclease H"/>
    <property type="match status" value="1"/>
</dbReference>
<dbReference type="EMBL" id="CP092884">
    <property type="protein sequence ID" value="UYV82602.1"/>
    <property type="molecule type" value="Genomic_DNA"/>
</dbReference>
<dbReference type="InterPro" id="IPR036691">
    <property type="entry name" value="Endo/exonu/phosph_ase_sf"/>
</dbReference>
<feature type="region of interest" description="Disordered" evidence="1">
    <location>
        <begin position="485"/>
        <end position="531"/>
    </location>
</feature>
<evidence type="ECO:0000256" key="1">
    <source>
        <dbReference type="SAM" id="MobiDB-lite"/>
    </source>
</evidence>
<dbReference type="InterPro" id="IPR005135">
    <property type="entry name" value="Endo/exonuclease/phosphatase"/>
</dbReference>
<evidence type="ECO:0008006" key="6">
    <source>
        <dbReference type="Google" id="ProtNLM"/>
    </source>
</evidence>
<keyword evidence="5" id="KW-1185">Reference proteome</keyword>
<evidence type="ECO:0000259" key="3">
    <source>
        <dbReference type="PROSITE" id="PS50879"/>
    </source>
</evidence>
<protein>
    <recommendedName>
        <fullName evidence="6">Reverse transcriptase</fullName>
    </recommendedName>
</protein>
<feature type="region of interest" description="Disordered" evidence="1">
    <location>
        <begin position="376"/>
        <end position="469"/>
    </location>
</feature>
<feature type="compositionally biased region" description="Low complexity" evidence="1">
    <location>
        <begin position="3054"/>
        <end position="3063"/>
    </location>
</feature>
<dbReference type="InterPro" id="IPR043502">
    <property type="entry name" value="DNA/RNA_pol_sf"/>
</dbReference>
<dbReference type="InterPro" id="IPR012337">
    <property type="entry name" value="RNaseH-like_sf"/>
</dbReference>
<feature type="compositionally biased region" description="Low complexity" evidence="1">
    <location>
        <begin position="412"/>
        <end position="434"/>
    </location>
</feature>
<feature type="compositionally biased region" description="Low complexity" evidence="1">
    <location>
        <begin position="3102"/>
        <end position="3124"/>
    </location>
</feature>
<evidence type="ECO:0000313" key="5">
    <source>
        <dbReference type="Proteomes" id="UP001235939"/>
    </source>
</evidence>
<dbReference type="PROSITE" id="PS50879">
    <property type="entry name" value="RNASE_H_1"/>
    <property type="match status" value="1"/>
</dbReference>
<feature type="compositionally biased region" description="Polar residues" evidence="1">
    <location>
        <begin position="3298"/>
        <end position="3312"/>
    </location>
</feature>
<feature type="region of interest" description="Disordered" evidence="1">
    <location>
        <begin position="3278"/>
        <end position="3312"/>
    </location>
</feature>
<dbReference type="PANTHER" id="PTHR19446">
    <property type="entry name" value="REVERSE TRANSCRIPTASES"/>
    <property type="match status" value="1"/>
</dbReference>
<dbReference type="Pfam" id="PF14529">
    <property type="entry name" value="Exo_endo_phos_2"/>
    <property type="match status" value="2"/>
</dbReference>
<dbReference type="Gene3D" id="3.60.10.10">
    <property type="entry name" value="Endonuclease/exonuclease/phosphatase"/>
    <property type="match status" value="2"/>
</dbReference>
<feature type="compositionally biased region" description="Pro residues" evidence="1">
    <location>
        <begin position="400"/>
        <end position="410"/>
    </location>
</feature>
<dbReference type="Pfam" id="PF00078">
    <property type="entry name" value="RVT_1"/>
    <property type="match status" value="2"/>
</dbReference>
<feature type="compositionally biased region" description="Low complexity" evidence="1">
    <location>
        <begin position="2026"/>
        <end position="2048"/>
    </location>
</feature>
<reference evidence="4 5" key="1">
    <citation type="submission" date="2022-03" db="EMBL/GenBank/DDBJ databases">
        <title>A chromosomal length assembly of Cordylochernes scorpioides.</title>
        <authorList>
            <person name="Zeh D."/>
            <person name="Zeh J."/>
        </authorList>
    </citation>
    <scope>NUCLEOTIDE SEQUENCE [LARGE SCALE GENOMIC DNA]</scope>
    <source>
        <strain evidence="4">IN4F17</strain>
        <tissue evidence="4">Whole Body</tissue>
    </source>
</reference>
<sequence>MLRNSTNHVKLASADLTRLVDNVKSANIGGLKVRTNPTFKPRLAIFGIPGEKTEEQLVADISSHPVVEKLLKSGENMRMVKLIKKEGAPSTAIVEVNKEVETALLERGRITIDFLSLRLARAKRVFPCGVCGSLSHKTHTNGKKCTRAAKCSHCAGAHLSETCENKTVLKCHRATQKVERAWRKACEPVRSVLKIFYKKLYNRFRTSIRQAKLVHPSMFNSLLDPTIGGNLDLGRRPGVSSSTPLHPTSSTHVHTPLHLRQPTQQHYTLDSPPPTCDMFLTNNPSHLLHLNWAYHILAPYADSVDPTLADGFRFALKKTFAHISKIHQQRLLEANNSTNLLTHLLEQKLQTSSPCPPMPKLNRNFSIMPLTRKHHLSPKLAPLPSPPSGGSSAHRRAPASTPPNSRPPAGGPTCRQTTSRRPTQSRAPISAIPPETTPPPPPSDASFSPGGSQSSSQDSSSPIPSPAPDEVVYRMFDSAMDPTFGVVANTPSNDPVTIAHKPPPSTTSKPRAAVTNPRPTKIRPIPPRNNPFHITLTQKAEVLTPIGSRLGSILPLRSLGVPILYVSATNSKITLHTKNKEDLATLTNIVTPLASSLELDLIRPPTFHQRFTVFDIPADTPDSSLTDIFLSGLENSDNKCSLIRTIGTGRNTKHAVFEVGPTNASLLHNRAKTFFGYAILSIAKTRATFPCRKCGTIGHKTPACKWSPKCLHCGNNHSRNCNRSIPCFFSSIHTALSSGIDLLLLQELPVRSGRIPACFPVPASSYLHAPILNNKCSSCIIVLNLDLPILFLPKISTVNRTIAVVDLPNFHLTICSLYLPCNSNFLSATESLSSLLGSPPPPNLILAGVANAESARWSLRRPNRKGDHVNDLLDTLQLYVCNRMGTITRRLGSRESSIDISCVSNHLSSAVSGWKAEECALSDHFQIFFSLDVPDLGPPPSPHPRLFPDFSSFNLKSPPPRRLFLALNSIFSPDSSLSTALDSCDSAASLDQLIDLLYSLLHLSCSQNLSPKTPLPSFPPPVPWSILNAKKRHFREFTSSFTHNPWGPIHRYVARGFSVRNPFCSRRFETLTTQQNVNANLKDILDVYFSEPPPNSGPSHLLPSPPIPSTPPPPEIPFSTLEFHLALRALNPKKSHGSDLMPGQFAKWLLSSFSTFFFNLFNKCFSLRHFPKLWKVGRVVLVPKKSSGEDFTSQNRPIVLLPILGKTLESMLSLRLSHHFESNGLLHPNQFGFRKGRSALDALALLKTKISESIRSHQCALLISLDIKSAFDHLWHPSFLTQLTAAACPPTLQALYHSFLSDRTVTLSYKKCSSSKLPSRGCPQGSRSGPHVWNIAFNPVLSLPYPPGVHIQAFADDLQIVVSGPPGILTSRAQLSIDLVSDWCLDNKLTLTPHKSEVLPIFTNPPSLTLQDTVIPWTDRLRALGVVFNDRFTFDSHLQWVCDRALSILGRLKGCSNARSGLGFHARRRLYIGAIEPAITYGAPIWADAVKTSAGRSQLRSTQRKFCLHAIRGFRTVPLLAAIALLRILPLDLKILLLSSLSRPPEPLPFQVERDLLPSSTRLHLFFPISPTVPSLLAHLTSVTSPTAPKPKRGLVQASPEFPLPPLGFHPCPSPYISPLTAAFFKPKALPSSRRYGTSPPFLLTSRLGSSRTAFPFYTPSPTSIQGFLWCSRYRGCSFPSSPIDLSPYTGSKAMLGSSVFNISPLSLLNEHRFIHPSSQVITGFLTGHSFIGSYRYSRRDLLREITCPDCHLAPETVEHIFFNCPHLDDLRATLFNSCLSIAGRIPTTLSDFATSSSLWRSACDFGNNCALSPQPRPLANSPRLPLPSVGALTAFRACQFSAFQMRRAAYLVDVRSSLPLIIRVPDTNLCTHHWITLSLGLLVDYSCADYSLDNTMAADTSASSAPTLGEFPRVTPSPPAPIIPINSNTAFREGWEEINTSFKGFQEIFIHEVGARISGELSSPSNRFFFQAMNGLLADLQNTAVGILQHKLECCDLKVAEIRAELTALKKKTTTVAPTPPPKPTTTMTKVTPPANAGAKPAKPSKPSYAHMLRNSINHVKLASAEHSVSEIRAKIAQTPSLKNCDVAAVTGGDKKLVLHFANPSEKQRFVDNVKSANIGGLKVQTNPTFKPRLAIFGIPGEKTEEQLVADINSHPAVVPLLKSGENVKMVKLIKKEGANSTAIIEVNSLSHKTYTDGKKCTRAAKCSHCAGAHLSEACENKAALKCHRHAKSAEWRRICSLCEVNPWGGVYKFIKGSTKRKPLSSLLVGEDLTDSPRDTLEHVLKHYFGRVPPDITVEHVNLHKAVQSTSENDPPFSETELLLAADKVSLTSAPGSDGMPPLVIVKLIKKFPTFFLKIFNKCFETGHFPTPWKLGDVILIPKKGGEDFLASHRPITMLPGLGKILERLILARLSWRAERMCKAQPNQFGFRPCRSTVAALLNLKNNLSRSLQHRKSTILLSFDVKGAFDNVLHSSILRALCMNDCPKNLFVLIRSFLYNRVVRLSMNGCTVTRQVSKGCPQGSVLGPFLWNLVFDELLTLNFKKCVHPQAYADDLVMVVSGQVTQQLGAAQLAINEITRWCGLHKLELSVRKCQAMLLLRRTGRLLKPSCDLTINGQPIQWSDSIKVLGVRFDRRLAFHQHVVEVCTRVRGFLPRLTAAANSNFGFGFRALRMLYLQVVVPAISYASPVWFPNLKQRSLNTLLSAQRPFLIRTCRAFKTTDSYSLISLSRVLPLDLDVGAKAELYFKKHSFVDADFPVEPPPCPHPLPYPPYYSAPINIPDLSADVTYYTDGSKTRTGVGTGLYRVCANGSMNELRESFVLSPYCSVFQAEALGLIKALEDASKLPDNYTIEILLDNLSVVKSVLNTRTGNLLVNRALLLISQLNRNGNRCTIQWIKGHSGIFGNEVADVLAKRGADSDLPSCYRLAPLSKLKSIIYKRAWAAWHGQIHLRRAQNLHPLWPFSNESLGQKTCPIGKFVLSAAAANSAIFSSVRKSENLSSPERPNFCGYFYFFQVFAVKTALLPSSRPPARLPYLHSDVHRAEAPQPKTPRAQCAAADRAASPTETLPAGQDPQLTYSPDHMRDATLCLTLDPDNLKPVSSSHSRSLSPSPSESESFSSSHSYQPNTIVDIEDFPLPTISLEPPPNFVAFSKCTTSNNCFDIFDWAAISIKTISNSISEFSAELGSSVLSELKGILLHLRADYERRISELDFSSGLLLQMASQSKQQHFAHPHVVVDATSATLAEPGISAISTLATPVDTSATAAPLSYSAMASSRPSVQPASSAPSASRGPVPTQPKTTPRFTLTNNPFHFTITQDPKEAQPLSLRLSNMSSFSALGAPGSHINTSRDKITIHTRSKEDFTKLHRKLVDLTKNTNIKISTPPSFHHRFTIFNVPDITNEEDLTTMFVRSVECQDTDCRLIRTISARNGRVHAVFETNNIIATALEGKKRIYFGFSSLSIDRTRATFPCRSCGSLRHRTNSCSGPVRCLHCGLAHKIADCPTTGTSPSCFRCKPDQNGHRADSFACPVIRMVEETVDILLLQELPVSNNRLPSAHPIPPSSILHAPISNNKCSAAIVVLNQVLPVLLLPKLSTVNRVLAVVDIPNFHFTICSVYIPCRANASRTAESFTNLFGSPPPPNLLFAGDFNAESNRWSNRHRAKGTHLNFMLDSLNLAVCNRHGAITRAQGSSSSSIDVTCITSSLLSSVSGWDAVEWDLSDHFEISFSVSTPDLDASPLSSPSLFPDFSSFNLKSAPPSRLFLSLQSLLSPEGALQVALNNCDSAASIECFVGTFYELLHMCCSANLSPKGPLPAFPPPNPWWSPKLQSLKTLSRRLGREYKNFFPPLRDRLRERCGVLLKRTSSTEQEKLLSKRNSNFITFPTYIYIALLTDMQIYHPFKRNKM</sequence>
<feature type="region of interest" description="Disordered" evidence="1">
    <location>
        <begin position="2014"/>
        <end position="2048"/>
    </location>
</feature>
<feature type="domain" description="Reverse transcriptase" evidence="2">
    <location>
        <begin position="1163"/>
        <end position="1428"/>
    </location>
</feature>
<feature type="compositionally biased region" description="Low complexity" evidence="1">
    <location>
        <begin position="3278"/>
        <end position="3295"/>
    </location>
</feature>
<evidence type="ECO:0000313" key="4">
    <source>
        <dbReference type="EMBL" id="UYV82602.1"/>
    </source>
</evidence>
<dbReference type="SUPFAM" id="SSF56672">
    <property type="entry name" value="DNA/RNA polymerases"/>
    <property type="match status" value="2"/>
</dbReference>
<accession>A0ABY6LN49</accession>
<dbReference type="Pfam" id="PF00075">
    <property type="entry name" value="RNase_H"/>
    <property type="match status" value="1"/>
</dbReference>
<feature type="domain" description="RNase H type-1" evidence="3">
    <location>
        <begin position="2784"/>
        <end position="2919"/>
    </location>
</feature>
<dbReference type="InterPro" id="IPR002156">
    <property type="entry name" value="RNaseH_domain"/>
</dbReference>
<feature type="domain" description="Reverse transcriptase" evidence="2">
    <location>
        <begin position="2363"/>
        <end position="2608"/>
    </location>
</feature>
<dbReference type="SUPFAM" id="SSF53098">
    <property type="entry name" value="Ribonuclease H-like"/>
    <property type="match status" value="1"/>
</dbReference>
<dbReference type="CDD" id="cd09276">
    <property type="entry name" value="Rnase_HI_RT_non_LTR"/>
    <property type="match status" value="1"/>
</dbReference>
<evidence type="ECO:0000259" key="2">
    <source>
        <dbReference type="PROSITE" id="PS50878"/>
    </source>
</evidence>
<dbReference type="CDD" id="cd01650">
    <property type="entry name" value="RT_nLTR_like"/>
    <property type="match status" value="2"/>
</dbReference>
<feature type="region of interest" description="Disordered" evidence="1">
    <location>
        <begin position="3044"/>
        <end position="3078"/>
    </location>
</feature>
<feature type="compositionally biased region" description="Low complexity" evidence="1">
    <location>
        <begin position="444"/>
        <end position="462"/>
    </location>
</feature>
<proteinExistence type="predicted"/>
<name>A0ABY6LN49_9ARAC</name>
<organism evidence="4 5">
    <name type="scientific">Cordylochernes scorpioides</name>
    <dbReference type="NCBI Taxonomy" id="51811"/>
    <lineage>
        <taxon>Eukaryota</taxon>
        <taxon>Metazoa</taxon>
        <taxon>Ecdysozoa</taxon>
        <taxon>Arthropoda</taxon>
        <taxon>Chelicerata</taxon>
        <taxon>Arachnida</taxon>
        <taxon>Pseudoscorpiones</taxon>
        <taxon>Cheliferoidea</taxon>
        <taxon>Chernetidae</taxon>
        <taxon>Cordylochernes</taxon>
    </lineage>
</organism>
<dbReference type="PROSITE" id="PS50878">
    <property type="entry name" value="RT_POL"/>
    <property type="match status" value="2"/>
</dbReference>
<dbReference type="SUPFAM" id="SSF56219">
    <property type="entry name" value="DNase I-like"/>
    <property type="match status" value="2"/>
</dbReference>
<gene>
    <name evidence="4" type="ORF">LAZ67_22000090</name>
</gene>
<dbReference type="InterPro" id="IPR036397">
    <property type="entry name" value="RNaseH_sf"/>
</dbReference>